<dbReference type="EMBL" id="QZBT01000043">
    <property type="protein sequence ID" value="THZ84558.1"/>
    <property type="molecule type" value="Genomic_DNA"/>
</dbReference>
<evidence type="ECO:0000313" key="3">
    <source>
        <dbReference type="Proteomes" id="UP000310039"/>
    </source>
</evidence>
<accession>A0A4S9XWD3</accession>
<keyword evidence="1" id="KW-1133">Transmembrane helix</keyword>
<feature type="transmembrane region" description="Helical" evidence="1">
    <location>
        <begin position="81"/>
        <end position="100"/>
    </location>
</feature>
<comment type="caution">
    <text evidence="2">The sequence shown here is derived from an EMBL/GenBank/DDBJ whole genome shotgun (WGS) entry which is preliminary data.</text>
</comment>
<dbReference type="AlphaFoldDB" id="A0A4S9XWD3"/>
<keyword evidence="1" id="KW-0812">Transmembrane</keyword>
<protein>
    <submittedName>
        <fullName evidence="2">Uncharacterized protein</fullName>
    </submittedName>
</protein>
<dbReference type="Proteomes" id="UP000310039">
    <property type="component" value="Unassembled WGS sequence"/>
</dbReference>
<gene>
    <name evidence="2" type="ORF">D6C84_04016</name>
</gene>
<organism evidence="2 3">
    <name type="scientific">Aureobasidium pullulans</name>
    <name type="common">Black yeast</name>
    <name type="synonym">Pullularia pullulans</name>
    <dbReference type="NCBI Taxonomy" id="5580"/>
    <lineage>
        <taxon>Eukaryota</taxon>
        <taxon>Fungi</taxon>
        <taxon>Dikarya</taxon>
        <taxon>Ascomycota</taxon>
        <taxon>Pezizomycotina</taxon>
        <taxon>Dothideomycetes</taxon>
        <taxon>Dothideomycetidae</taxon>
        <taxon>Dothideales</taxon>
        <taxon>Saccotheciaceae</taxon>
        <taxon>Aureobasidium</taxon>
    </lineage>
</organism>
<sequence>MIKRTVPEDPKAQEPTRPAVVPAITQKMVFPRITPTPEQPFEFVLNSGKVEVHLKKDTHIQCRVLPCVKDESKPENTFLRFLGRICVIVLSVLVICSMWGSSSFRPSILSRDGPAAKTKTLIRHVTATATTTLQPSTTTSWATATATCTLQPSTITSTMTERVTTKQTKAASTYYISSPGKFTVQDCELRRDDELWQAQDDEEWYAV</sequence>
<name>A0A4S9XWD3_AURPU</name>
<evidence type="ECO:0000256" key="1">
    <source>
        <dbReference type="SAM" id="Phobius"/>
    </source>
</evidence>
<reference evidence="2 3" key="1">
    <citation type="submission" date="2018-10" db="EMBL/GenBank/DDBJ databases">
        <title>Fifty Aureobasidium pullulans genomes reveal a recombining polyextremotolerant generalist.</title>
        <authorList>
            <person name="Gostincar C."/>
            <person name="Turk M."/>
            <person name="Zajc J."/>
            <person name="Gunde-Cimerman N."/>
        </authorList>
    </citation>
    <scope>NUCLEOTIDE SEQUENCE [LARGE SCALE GENOMIC DNA]</scope>
    <source>
        <strain evidence="2 3">EXF-3403</strain>
    </source>
</reference>
<keyword evidence="1" id="KW-0472">Membrane</keyword>
<proteinExistence type="predicted"/>
<evidence type="ECO:0000313" key="2">
    <source>
        <dbReference type="EMBL" id="THZ84558.1"/>
    </source>
</evidence>